<dbReference type="InterPro" id="IPR011738">
    <property type="entry name" value="Phage_CHP"/>
</dbReference>
<gene>
    <name evidence="1" type="ORF">BZL54_09180</name>
</gene>
<dbReference type="RefSeq" id="WP_084909060.1">
    <property type="nucleotide sequence ID" value="NZ_CP020738.1"/>
</dbReference>
<reference evidence="1 2" key="1">
    <citation type="submission" date="2017-01" db="EMBL/GenBank/DDBJ databases">
        <title>Whole-Genome Shotgun Sequencing of Two beta-Proteobacterial Species in Search of the Bulgecin Biosynthetic Cluster.</title>
        <authorList>
            <person name="Horsman M.E."/>
            <person name="Marous D.R."/>
            <person name="Li R."/>
            <person name="Oliver R.A."/>
            <person name="Byun B."/>
            <person name="Emrich S.J."/>
            <person name="Boggess B."/>
            <person name="Townsend C.A."/>
            <person name="Mobashery S."/>
        </authorList>
    </citation>
    <scope>NUCLEOTIDE SEQUENCE [LARGE SCALE GENOMIC DNA]</scope>
    <source>
        <strain evidence="1 2">ATCC 31433</strain>
    </source>
</reference>
<accession>A0A2A4FJM2</accession>
<dbReference type="CDD" id="cd08054">
    <property type="entry name" value="gp6"/>
    <property type="match status" value="1"/>
</dbReference>
<dbReference type="EMBL" id="MTZU01000024">
    <property type="protein sequence ID" value="PCE32814.1"/>
    <property type="molecule type" value="Genomic_DNA"/>
</dbReference>
<dbReference type="Proteomes" id="UP000217994">
    <property type="component" value="Unassembled WGS sequence"/>
</dbReference>
<organism evidence="1 2">
    <name type="scientific">Burkholderia ubonensis subsp. mesacidophila</name>
    <dbReference type="NCBI Taxonomy" id="265293"/>
    <lineage>
        <taxon>Bacteria</taxon>
        <taxon>Pseudomonadati</taxon>
        <taxon>Pseudomonadota</taxon>
        <taxon>Betaproteobacteria</taxon>
        <taxon>Burkholderiales</taxon>
        <taxon>Burkholderiaceae</taxon>
        <taxon>Burkholderia</taxon>
        <taxon>Burkholderia cepacia complex</taxon>
    </lineage>
</organism>
<protein>
    <recommendedName>
        <fullName evidence="3">Phage gp6-like head-tail connector protein</fullName>
    </recommendedName>
</protein>
<dbReference type="Gene3D" id="1.10.3230.30">
    <property type="entry name" value="Phage gp6-like head-tail connector protein"/>
    <property type="match status" value="1"/>
</dbReference>
<name>A0A2A4FJM2_9BURK</name>
<dbReference type="GeneID" id="69006519"/>
<comment type="caution">
    <text evidence="1">The sequence shown here is derived from an EMBL/GenBank/DDBJ whole genome shotgun (WGS) entry which is preliminary data.</text>
</comment>
<dbReference type="AlphaFoldDB" id="A0A2A4FJM2"/>
<evidence type="ECO:0008006" key="3">
    <source>
        <dbReference type="Google" id="ProtNLM"/>
    </source>
</evidence>
<dbReference type="NCBIfam" id="TIGR02215">
    <property type="entry name" value="phage_chp_gp8"/>
    <property type="match status" value="1"/>
</dbReference>
<evidence type="ECO:0000313" key="2">
    <source>
        <dbReference type="Proteomes" id="UP000217994"/>
    </source>
</evidence>
<evidence type="ECO:0000313" key="1">
    <source>
        <dbReference type="EMBL" id="PCE32814.1"/>
    </source>
</evidence>
<sequence>MAANVVVPPDAEAISLADACEHLRADMGPEDSLIQRAIRSARRRAEHELGRPLLPQTCEKRFEKFDRRMYLWCDVTGVESVKYVDDGGVEQLLEPMSYFVAGSSFLKLVAQAPAAREVVVRFKCGAFTADSVPESVVEWMLLQVGAIYDNRSAVDSVQTYEIPGRFVDGLLDGVRIYSI</sequence>
<proteinExistence type="predicted"/>